<dbReference type="PROSITE" id="PS51257">
    <property type="entry name" value="PROKAR_LIPOPROTEIN"/>
    <property type="match status" value="1"/>
</dbReference>
<dbReference type="GeneID" id="33317983"/>
<reference evidence="3 4" key="1">
    <citation type="submission" date="2016-04" db="EMBL/GenBank/DDBJ databases">
        <title>Complete genome sequence of Thermococcus siculi type strain RG-20.</title>
        <authorList>
            <person name="Oger P.M."/>
        </authorList>
    </citation>
    <scope>NUCLEOTIDE SEQUENCE [LARGE SCALE GENOMIC DNA]</scope>
    <source>
        <strain evidence="3 4">RG-20</strain>
    </source>
</reference>
<dbReference type="EMBL" id="CP015103">
    <property type="protein sequence ID" value="ASJ08997.1"/>
    <property type="molecule type" value="Genomic_DNA"/>
</dbReference>
<evidence type="ECO:0000313" key="4">
    <source>
        <dbReference type="Proteomes" id="UP000250125"/>
    </source>
</evidence>
<feature type="region of interest" description="Disordered" evidence="1">
    <location>
        <begin position="24"/>
        <end position="43"/>
    </location>
</feature>
<dbReference type="Gene3D" id="3.40.30.10">
    <property type="entry name" value="Glutaredoxin"/>
    <property type="match status" value="1"/>
</dbReference>
<proteinExistence type="predicted"/>
<accession>A0A2Z2MQR4</accession>
<evidence type="ECO:0000259" key="2">
    <source>
        <dbReference type="Pfam" id="PF00462"/>
    </source>
</evidence>
<dbReference type="AlphaFoldDB" id="A0A2Z2MQR4"/>
<dbReference type="Pfam" id="PF00462">
    <property type="entry name" value="Glutaredoxin"/>
    <property type="match status" value="1"/>
</dbReference>
<sequence length="195" mass="21219">MKKTGMILLLILLVGFAAGCISSSAPTSTPSTSSPSTTTSTSSAPEYVVVNGTKIYLNEIHFYMYGMKTCPHCRKMKKQIPEVYGEDSLTYYELVDNPENEKLFQKIYELTGIQGVPAIAITYNGSISAIIEGEFSVNATPQIIQSAMANNGTFLVVGGKVYLLPHDSEDAMQTLEALYAIFVKHEMPPENSTNG</sequence>
<dbReference type="OrthoDB" id="73564at2157"/>
<dbReference type="Proteomes" id="UP000250125">
    <property type="component" value="Chromosome"/>
</dbReference>
<keyword evidence="4" id="KW-1185">Reference proteome</keyword>
<dbReference type="SUPFAM" id="SSF52833">
    <property type="entry name" value="Thioredoxin-like"/>
    <property type="match status" value="1"/>
</dbReference>
<organism evidence="3 4">
    <name type="scientific">Thermococcus siculi</name>
    <dbReference type="NCBI Taxonomy" id="72803"/>
    <lineage>
        <taxon>Archaea</taxon>
        <taxon>Methanobacteriati</taxon>
        <taxon>Methanobacteriota</taxon>
        <taxon>Thermococci</taxon>
        <taxon>Thermococcales</taxon>
        <taxon>Thermococcaceae</taxon>
        <taxon>Thermococcus</taxon>
    </lineage>
</organism>
<dbReference type="InterPro" id="IPR036249">
    <property type="entry name" value="Thioredoxin-like_sf"/>
</dbReference>
<dbReference type="RefSeq" id="WP_088856231.1">
    <property type="nucleotide sequence ID" value="NZ_CP015103.1"/>
</dbReference>
<feature type="domain" description="Glutaredoxin" evidence="2">
    <location>
        <begin position="64"/>
        <end position="121"/>
    </location>
</feature>
<dbReference type="KEGG" id="tsl:A3L11_07055"/>
<dbReference type="InterPro" id="IPR002109">
    <property type="entry name" value="Glutaredoxin"/>
</dbReference>
<evidence type="ECO:0000313" key="3">
    <source>
        <dbReference type="EMBL" id="ASJ08997.1"/>
    </source>
</evidence>
<protein>
    <submittedName>
        <fullName evidence="3">Glutaredoxin</fullName>
    </submittedName>
</protein>
<gene>
    <name evidence="3" type="ORF">A3L11_07055</name>
</gene>
<evidence type="ECO:0000256" key="1">
    <source>
        <dbReference type="SAM" id="MobiDB-lite"/>
    </source>
</evidence>
<name>A0A2Z2MQR4_9EURY</name>